<protein>
    <recommendedName>
        <fullName evidence="2">site-specific DNA-methyltransferase (adenine-specific)</fullName>
        <ecNumber evidence="2">2.1.1.72</ecNumber>
    </recommendedName>
</protein>
<keyword evidence="5" id="KW-0949">S-adenosyl-L-methionine</keyword>
<evidence type="ECO:0000313" key="9">
    <source>
        <dbReference type="Proteomes" id="UP000006919"/>
    </source>
</evidence>
<feature type="domain" description="Type II methyltransferase M.TaqI-like" evidence="7">
    <location>
        <begin position="146"/>
        <end position="295"/>
    </location>
</feature>
<dbReference type="EMBL" id="CP002403">
    <property type="protein sequence ID" value="ADU21229.1"/>
    <property type="molecule type" value="Genomic_DNA"/>
</dbReference>
<dbReference type="OrthoDB" id="9815272at2"/>
<dbReference type="InterPro" id="IPR029063">
    <property type="entry name" value="SAM-dependent_MTases_sf"/>
</dbReference>
<comment type="catalytic activity">
    <reaction evidence="6">
        <text>a 2'-deoxyadenosine in DNA + S-adenosyl-L-methionine = an N(6)-methyl-2'-deoxyadenosine in DNA + S-adenosyl-L-homocysteine + H(+)</text>
        <dbReference type="Rhea" id="RHEA:15197"/>
        <dbReference type="Rhea" id="RHEA-COMP:12418"/>
        <dbReference type="Rhea" id="RHEA-COMP:12419"/>
        <dbReference type="ChEBI" id="CHEBI:15378"/>
        <dbReference type="ChEBI" id="CHEBI:57856"/>
        <dbReference type="ChEBI" id="CHEBI:59789"/>
        <dbReference type="ChEBI" id="CHEBI:90615"/>
        <dbReference type="ChEBI" id="CHEBI:90616"/>
        <dbReference type="EC" id="2.1.1.72"/>
    </reaction>
</comment>
<evidence type="ECO:0000259" key="7">
    <source>
        <dbReference type="Pfam" id="PF07669"/>
    </source>
</evidence>
<evidence type="ECO:0000256" key="6">
    <source>
        <dbReference type="ARBA" id="ARBA00047942"/>
    </source>
</evidence>
<dbReference type="Pfam" id="PF07669">
    <property type="entry name" value="Eco57I"/>
    <property type="match status" value="1"/>
</dbReference>
<proteinExistence type="inferred from homology"/>
<dbReference type="InterPro" id="IPR050953">
    <property type="entry name" value="N4_N6_ade-DNA_methylase"/>
</dbReference>
<dbReference type="InterPro" id="IPR011639">
    <property type="entry name" value="MethylTrfase_TaqI-like_dom"/>
</dbReference>
<comment type="similarity">
    <text evidence="1">Belongs to the N(4)/N(6)-methyltransferase family.</text>
</comment>
<evidence type="ECO:0000256" key="3">
    <source>
        <dbReference type="ARBA" id="ARBA00022603"/>
    </source>
</evidence>
<keyword evidence="4" id="KW-0808">Transferase</keyword>
<evidence type="ECO:0000256" key="2">
    <source>
        <dbReference type="ARBA" id="ARBA00011900"/>
    </source>
</evidence>
<name>E6UHI4_RUMA7</name>
<gene>
    <name evidence="8" type="ordered locus">Rumal_0686</name>
</gene>
<evidence type="ECO:0000256" key="4">
    <source>
        <dbReference type="ARBA" id="ARBA00022679"/>
    </source>
</evidence>
<evidence type="ECO:0000313" key="8">
    <source>
        <dbReference type="EMBL" id="ADU21229.1"/>
    </source>
</evidence>
<dbReference type="GO" id="GO:0003676">
    <property type="term" value="F:nucleic acid binding"/>
    <property type="evidence" value="ECO:0007669"/>
    <property type="project" value="InterPro"/>
</dbReference>
<dbReference type="PANTHER" id="PTHR33841">
    <property type="entry name" value="DNA METHYLTRANSFERASE YEEA-RELATED"/>
    <property type="match status" value="1"/>
</dbReference>
<dbReference type="PANTHER" id="PTHR33841:SF5">
    <property type="entry name" value="DNA METHYLASE (MODIFICATION METHYLASE) (METHYLTRANSFERASE)-RELATED"/>
    <property type="match status" value="1"/>
</dbReference>
<dbReference type="REBASE" id="30847">
    <property type="entry name" value="M.Ral7ORF684P"/>
</dbReference>
<dbReference type="HOGENOM" id="CLU_030414_0_0_9"/>
<accession>E6UHI4</accession>
<dbReference type="GO" id="GO:0009007">
    <property type="term" value="F:site-specific DNA-methyltransferase (adenine-specific) activity"/>
    <property type="evidence" value="ECO:0007669"/>
    <property type="project" value="UniProtKB-EC"/>
</dbReference>
<sequence>MNIKQLVNKLLKISGDVTSIEKALVYSFADKIAVDTNKSQWLKNYLSDIDYSIVDKVNQITESKLTLNELIAIFEMLVPQSEKKEKGVVYTPEIITKYIVSHTLNCNNIPTVLDPSCGCGAFLVTAAEYIHERYSISYSDIISSYLYGVDIDSNAIDRIKSLLSLIVLMNGEEEKCSFNFICSDTLDKKTYDKLQKMHKNGFDCVVGNPPYVRNKNMSEDTKRHLTNWVSSSIGNVDLYIPFFEIGINLLSDNGRLGYISPNSYLQGVNGRSLRKYFAAEQHQLEIIDFRDSQVFENVTSYTCITLIDKSVKTDAIKYFRLNESNTLEKHTFSEYHFTDFPDGKPWRMRESSIDEVIHKLESSGTPLSNWKIRNGLATLKNDIYFFAPIKEDNTYYYREYDGKTYKIEKKLCIKVAKPNIIKNEAELEKKMEIAIFPYTHTDNAYQLIDEELFKSSFPEAYNFLTEYKSILLNRDKGHGNYPAWYAYGRTQGMNNFGKKLLIPYISGSPVAVMSLDPDVLFYCGYALLSEDIEELKILKVFLESEAFWYYIFHTSKPYSKGYMAFAKNYIVNFTIPELSEEEKTYLLESHTSEELNEFVWGKYHCKQMIV</sequence>
<dbReference type="SUPFAM" id="SSF53335">
    <property type="entry name" value="S-adenosyl-L-methionine-dependent methyltransferases"/>
    <property type="match status" value="1"/>
</dbReference>
<reference evidence="8 9" key="1">
    <citation type="journal article" date="2011" name="J. Bacteriol.">
        <title>Complete genome of the cellulolytic ruminal bacterium Ruminococcus albus 7.</title>
        <authorList>
            <person name="Suen G."/>
            <person name="Stevenson D.M."/>
            <person name="Bruce D.C."/>
            <person name="Chertkov O."/>
            <person name="Copeland A."/>
            <person name="Cheng J.F."/>
            <person name="Detter C."/>
            <person name="Detter J.C."/>
            <person name="Goodwin L.A."/>
            <person name="Han C.S."/>
            <person name="Hauser L.J."/>
            <person name="Ivanova N.N."/>
            <person name="Kyrpides N.C."/>
            <person name="Land M.L."/>
            <person name="Lapidus A."/>
            <person name="Lucas S."/>
            <person name="Ovchinnikova G."/>
            <person name="Pitluck S."/>
            <person name="Tapia R."/>
            <person name="Woyke T."/>
            <person name="Boyum J."/>
            <person name="Mead D."/>
            <person name="Weimer P.J."/>
        </authorList>
    </citation>
    <scope>NUCLEOTIDE SEQUENCE [LARGE SCALE GENOMIC DNA]</scope>
    <source>
        <strain evidence="9">ATCC 27210 / DSM 20455 / JCM 14654 / NCDO 2250 / 7</strain>
    </source>
</reference>
<dbReference type="RefSeq" id="WP_013497418.1">
    <property type="nucleotide sequence ID" value="NC_014833.1"/>
</dbReference>
<dbReference type="InterPro" id="IPR002052">
    <property type="entry name" value="DNA_methylase_N6_adenine_CS"/>
</dbReference>
<organism evidence="8 9">
    <name type="scientific">Ruminococcus albus (strain ATCC 27210 / DSM 20455 / JCM 14654 / NCDO 2250 / 7)</name>
    <dbReference type="NCBI Taxonomy" id="697329"/>
    <lineage>
        <taxon>Bacteria</taxon>
        <taxon>Bacillati</taxon>
        <taxon>Bacillota</taxon>
        <taxon>Clostridia</taxon>
        <taxon>Eubacteriales</taxon>
        <taxon>Oscillospiraceae</taxon>
        <taxon>Ruminococcus</taxon>
    </lineage>
</organism>
<dbReference type="GO" id="GO:0032259">
    <property type="term" value="P:methylation"/>
    <property type="evidence" value="ECO:0007669"/>
    <property type="project" value="UniProtKB-KW"/>
</dbReference>
<dbReference type="eggNOG" id="COG0827">
    <property type="taxonomic scope" value="Bacteria"/>
</dbReference>
<keyword evidence="3" id="KW-0489">Methyltransferase</keyword>
<dbReference type="CDD" id="cd02440">
    <property type="entry name" value="AdoMet_MTases"/>
    <property type="match status" value="1"/>
</dbReference>
<dbReference type="STRING" id="697329.Rumal_0686"/>
<dbReference type="PROSITE" id="PS00092">
    <property type="entry name" value="N6_MTASE"/>
    <property type="match status" value="1"/>
</dbReference>
<dbReference type="KEGG" id="ral:Rumal_0686"/>
<evidence type="ECO:0000256" key="1">
    <source>
        <dbReference type="ARBA" id="ARBA00006594"/>
    </source>
</evidence>
<dbReference type="EC" id="2.1.1.72" evidence="2"/>
<dbReference type="AlphaFoldDB" id="E6UHI4"/>
<dbReference type="GO" id="GO:0006304">
    <property type="term" value="P:DNA modification"/>
    <property type="evidence" value="ECO:0007669"/>
    <property type="project" value="InterPro"/>
</dbReference>
<evidence type="ECO:0000256" key="5">
    <source>
        <dbReference type="ARBA" id="ARBA00022691"/>
    </source>
</evidence>
<dbReference type="PRINTS" id="PR00507">
    <property type="entry name" value="N12N6MTFRASE"/>
</dbReference>
<dbReference type="Gene3D" id="3.40.50.150">
    <property type="entry name" value="Vaccinia Virus protein VP39"/>
    <property type="match status" value="1"/>
</dbReference>
<dbReference type="Proteomes" id="UP000006919">
    <property type="component" value="Chromosome"/>
</dbReference>